<evidence type="ECO:0000256" key="6">
    <source>
        <dbReference type="ARBA" id="ARBA00023295"/>
    </source>
</evidence>
<evidence type="ECO:0000256" key="1">
    <source>
        <dbReference type="ARBA" id="ARBA00004191"/>
    </source>
</evidence>
<evidence type="ECO:0000313" key="10">
    <source>
        <dbReference type="EMBL" id="TQE13679.1"/>
    </source>
</evidence>
<proteinExistence type="inferred from homology"/>
<evidence type="ECO:0000256" key="2">
    <source>
        <dbReference type="ARBA" id="ARBA00008834"/>
    </source>
</evidence>
<organism evidence="10 11">
    <name type="scientific">Malus baccata</name>
    <name type="common">Siberian crab apple</name>
    <name type="synonym">Pyrus baccata</name>
    <dbReference type="NCBI Taxonomy" id="106549"/>
    <lineage>
        <taxon>Eukaryota</taxon>
        <taxon>Viridiplantae</taxon>
        <taxon>Streptophyta</taxon>
        <taxon>Embryophyta</taxon>
        <taxon>Tracheophyta</taxon>
        <taxon>Spermatophyta</taxon>
        <taxon>Magnoliopsida</taxon>
        <taxon>eudicotyledons</taxon>
        <taxon>Gunneridae</taxon>
        <taxon>Pentapetalae</taxon>
        <taxon>rosids</taxon>
        <taxon>fabids</taxon>
        <taxon>Rosales</taxon>
        <taxon>Rosaceae</taxon>
        <taxon>Amygdaloideae</taxon>
        <taxon>Maleae</taxon>
        <taxon>Malus</taxon>
    </lineage>
</organism>
<feature type="chain" id="PRO_5021804401" description="Pectate lyase superfamily protein domain-containing protein" evidence="9">
    <location>
        <begin position="27"/>
        <end position="261"/>
    </location>
</feature>
<keyword evidence="4" id="KW-0964">Secreted</keyword>
<comment type="subcellular location">
    <subcellularLocation>
        <location evidence="1">Secreted</location>
        <location evidence="1">Cell wall</location>
    </subcellularLocation>
</comment>
<evidence type="ECO:0000256" key="9">
    <source>
        <dbReference type="SAM" id="SignalP"/>
    </source>
</evidence>
<comment type="similarity">
    <text evidence="2 8">Belongs to the glycosyl hydrolase 28 family.</text>
</comment>
<feature type="signal peptide" evidence="9">
    <location>
        <begin position="1"/>
        <end position="26"/>
    </location>
</feature>
<keyword evidence="5 8" id="KW-0378">Hydrolase</keyword>
<dbReference type="GO" id="GO:0005975">
    <property type="term" value="P:carbohydrate metabolic process"/>
    <property type="evidence" value="ECO:0007669"/>
    <property type="project" value="InterPro"/>
</dbReference>
<keyword evidence="6 8" id="KW-0326">Glycosidase</keyword>
<evidence type="ECO:0000256" key="3">
    <source>
        <dbReference type="ARBA" id="ARBA00022512"/>
    </source>
</evidence>
<name>A0A540NRP6_MALBA</name>
<dbReference type="GO" id="GO:0004650">
    <property type="term" value="F:polygalacturonase activity"/>
    <property type="evidence" value="ECO:0007669"/>
    <property type="project" value="InterPro"/>
</dbReference>
<comment type="caution">
    <text evidence="10">The sequence shown here is derived from an EMBL/GenBank/DDBJ whole genome shotgun (WGS) entry which is preliminary data.</text>
</comment>
<reference evidence="10 11" key="1">
    <citation type="journal article" date="2019" name="G3 (Bethesda)">
        <title>Sequencing of a Wild Apple (Malus baccata) Genome Unravels the Differences Between Cultivated and Wild Apple Species Regarding Disease Resistance and Cold Tolerance.</title>
        <authorList>
            <person name="Chen X."/>
        </authorList>
    </citation>
    <scope>NUCLEOTIDE SEQUENCE [LARGE SCALE GENOMIC DNA]</scope>
    <source>
        <strain evidence="11">cv. Shandingzi</strain>
        <tissue evidence="10">Leaves</tissue>
    </source>
</reference>
<dbReference type="SUPFAM" id="SSF51126">
    <property type="entry name" value="Pectin lyase-like"/>
    <property type="match status" value="1"/>
</dbReference>
<dbReference type="Pfam" id="PF00295">
    <property type="entry name" value="Glyco_hydro_28"/>
    <property type="match status" value="2"/>
</dbReference>
<sequence length="261" mass="28722">MGMGLIISSLGRSFLLFFSLVWVTEALDQAKYFNVRNYGAVEGGEADNSKAFLEAWKEACQWKGRARVVVPRGTFKLYPVIFSGPCNGPIAFLIEGTLRASIDPSTFSTDSWINFRYINQLVVTGGGTLDGQGASAWHLNNCKTNPQCQALPIASNFTFQDLFMDDVLNPITIDQEYCPNPPCHQQTSSNVQISDVTYKNIWGTSSSEVAVSLRCSKSRPCKNVVLDIIKLSPSNPRERLSSFCFYAKGASYGLQAPPSCL</sequence>
<dbReference type="InterPro" id="IPR000743">
    <property type="entry name" value="Glyco_hydro_28"/>
</dbReference>
<evidence type="ECO:0000256" key="8">
    <source>
        <dbReference type="RuleBase" id="RU361169"/>
    </source>
</evidence>
<keyword evidence="9" id="KW-0732">Signal</keyword>
<dbReference type="GO" id="GO:0071555">
    <property type="term" value="P:cell wall organization"/>
    <property type="evidence" value="ECO:0007669"/>
    <property type="project" value="UniProtKB-KW"/>
</dbReference>
<evidence type="ECO:0008006" key="12">
    <source>
        <dbReference type="Google" id="ProtNLM"/>
    </source>
</evidence>
<dbReference type="InterPro" id="IPR012334">
    <property type="entry name" value="Pectin_lyas_fold"/>
</dbReference>
<dbReference type="Gene3D" id="2.160.20.10">
    <property type="entry name" value="Single-stranded right-handed beta-helix, Pectin lyase-like"/>
    <property type="match status" value="2"/>
</dbReference>
<keyword evidence="3" id="KW-0134">Cell wall</keyword>
<dbReference type="PANTHER" id="PTHR31375">
    <property type="match status" value="1"/>
</dbReference>
<evidence type="ECO:0000313" key="11">
    <source>
        <dbReference type="Proteomes" id="UP000315295"/>
    </source>
</evidence>
<dbReference type="AlphaFoldDB" id="A0A540NRP6"/>
<dbReference type="InterPro" id="IPR011050">
    <property type="entry name" value="Pectin_lyase_fold/virulence"/>
</dbReference>
<evidence type="ECO:0000256" key="5">
    <source>
        <dbReference type="ARBA" id="ARBA00022801"/>
    </source>
</evidence>
<keyword evidence="7" id="KW-0961">Cell wall biogenesis/degradation</keyword>
<dbReference type="STRING" id="106549.A0A540NRP6"/>
<keyword evidence="11" id="KW-1185">Reference proteome</keyword>
<dbReference type="Proteomes" id="UP000315295">
    <property type="component" value="Unassembled WGS sequence"/>
</dbReference>
<gene>
    <name evidence="10" type="ORF">C1H46_000686</name>
</gene>
<protein>
    <recommendedName>
        <fullName evidence="12">Pectate lyase superfamily protein domain-containing protein</fullName>
    </recommendedName>
</protein>
<accession>A0A540NRP6</accession>
<evidence type="ECO:0000256" key="7">
    <source>
        <dbReference type="ARBA" id="ARBA00023316"/>
    </source>
</evidence>
<dbReference type="EMBL" id="VIEB01000009">
    <property type="protein sequence ID" value="TQE13679.1"/>
    <property type="molecule type" value="Genomic_DNA"/>
</dbReference>
<evidence type="ECO:0000256" key="4">
    <source>
        <dbReference type="ARBA" id="ARBA00022525"/>
    </source>
</evidence>